<evidence type="ECO:0000313" key="2">
    <source>
        <dbReference type="Proteomes" id="UP000264217"/>
    </source>
</evidence>
<reference evidence="1 2" key="1">
    <citation type="submission" date="2018-08" db="EMBL/GenBank/DDBJ databases">
        <title>Mucilaginibacter sp. MYSH2.</title>
        <authorList>
            <person name="Seo T."/>
        </authorList>
    </citation>
    <scope>NUCLEOTIDE SEQUENCE [LARGE SCALE GENOMIC DNA]</scope>
    <source>
        <strain evidence="1 2">MYSH2</strain>
    </source>
</reference>
<dbReference type="Proteomes" id="UP000264217">
    <property type="component" value="Unassembled WGS sequence"/>
</dbReference>
<gene>
    <name evidence="1" type="ORF">D0C36_20410</name>
</gene>
<sequence length="125" mass="14304">MPVRFFPNERHRFAWILRGIEIKGMPVADLGDHVPDGDREIQLRFACFAEVASDHDTAFAYELIDMHFLFCGRVEYGFIVGGLEAAQIDRQAALRVKFEKIFQVTPRDLVKQPGIVPHPVHQCLL</sequence>
<evidence type="ECO:0000313" key="1">
    <source>
        <dbReference type="EMBL" id="RFZ91295.1"/>
    </source>
</evidence>
<proteinExistence type="predicted"/>
<dbReference type="AlphaFoldDB" id="A0A372NSG5"/>
<comment type="caution">
    <text evidence="1">The sequence shown here is derived from an EMBL/GenBank/DDBJ whole genome shotgun (WGS) entry which is preliminary data.</text>
</comment>
<keyword evidence="2" id="KW-1185">Reference proteome</keyword>
<accession>A0A372NSG5</accession>
<protein>
    <submittedName>
        <fullName evidence="1">Uncharacterized protein</fullName>
    </submittedName>
</protein>
<dbReference type="EMBL" id="QWDC01000003">
    <property type="protein sequence ID" value="RFZ91295.1"/>
    <property type="molecule type" value="Genomic_DNA"/>
</dbReference>
<name>A0A372NSG5_9SPHI</name>
<organism evidence="1 2">
    <name type="scientific">Mucilaginibacter conchicola</name>
    <dbReference type="NCBI Taxonomy" id="2303333"/>
    <lineage>
        <taxon>Bacteria</taxon>
        <taxon>Pseudomonadati</taxon>
        <taxon>Bacteroidota</taxon>
        <taxon>Sphingobacteriia</taxon>
        <taxon>Sphingobacteriales</taxon>
        <taxon>Sphingobacteriaceae</taxon>
        <taxon>Mucilaginibacter</taxon>
    </lineage>
</organism>